<dbReference type="Proteomes" id="UP000177117">
    <property type="component" value="Unassembled WGS sequence"/>
</dbReference>
<dbReference type="InterPro" id="IPR000086">
    <property type="entry name" value="NUDIX_hydrolase_dom"/>
</dbReference>
<accession>A0A1F8EIG6</accession>
<sequence length="151" mass="17328">MRCRVSKAVSISSPSGRLECKSVGLIVMNPEHEVLLLDRRKGVLGWAGPAGHLESGEDPLCALRRELFEETGVELNSSYKLVLHADMDNACKRGFNSHEWWVYMLRAKDDRLELKEPEKHKGIGWFTLKEINTLELEPVWRTILSHFFNQP</sequence>
<protein>
    <recommendedName>
        <fullName evidence="2">Nudix hydrolase domain-containing protein</fullName>
    </recommendedName>
</protein>
<dbReference type="PROSITE" id="PS00893">
    <property type="entry name" value="NUDIX_BOX"/>
    <property type="match status" value="1"/>
</dbReference>
<reference evidence="3 4" key="1">
    <citation type="journal article" date="2016" name="Nat. Commun.">
        <title>Thousands of microbial genomes shed light on interconnected biogeochemical processes in an aquifer system.</title>
        <authorList>
            <person name="Anantharaman K."/>
            <person name="Brown C.T."/>
            <person name="Hug L.A."/>
            <person name="Sharon I."/>
            <person name="Castelle C.J."/>
            <person name="Probst A.J."/>
            <person name="Thomas B.C."/>
            <person name="Singh A."/>
            <person name="Wilkins M.J."/>
            <person name="Karaoz U."/>
            <person name="Brodie E.L."/>
            <person name="Williams K.H."/>
            <person name="Hubbard S.S."/>
            <person name="Banfield J.F."/>
        </authorList>
    </citation>
    <scope>NUCLEOTIDE SEQUENCE [LARGE SCALE GENOMIC DNA]</scope>
</reference>
<dbReference type="InterPro" id="IPR015797">
    <property type="entry name" value="NUDIX_hydrolase-like_dom_sf"/>
</dbReference>
<dbReference type="InterPro" id="IPR020084">
    <property type="entry name" value="NUDIX_hydrolase_CS"/>
</dbReference>
<dbReference type="PANTHER" id="PTHR21340:SF0">
    <property type="entry name" value="BIS(5'-NUCLEOSYL)-TETRAPHOSPHATASE [ASYMMETRICAL]"/>
    <property type="match status" value="1"/>
</dbReference>
<name>A0A1F8EIG6_9BACT</name>
<dbReference type="GO" id="GO:0006167">
    <property type="term" value="P:AMP biosynthetic process"/>
    <property type="evidence" value="ECO:0007669"/>
    <property type="project" value="TreeGrafter"/>
</dbReference>
<dbReference type="Gene3D" id="3.90.79.10">
    <property type="entry name" value="Nucleoside Triphosphate Pyrophosphohydrolase"/>
    <property type="match status" value="1"/>
</dbReference>
<evidence type="ECO:0000256" key="1">
    <source>
        <dbReference type="ARBA" id="ARBA00022801"/>
    </source>
</evidence>
<feature type="domain" description="Nudix hydrolase" evidence="2">
    <location>
        <begin position="18"/>
        <end position="149"/>
    </location>
</feature>
<dbReference type="AlphaFoldDB" id="A0A1F8EIG6"/>
<dbReference type="EMBL" id="MGJD01000018">
    <property type="protein sequence ID" value="OGN00631.1"/>
    <property type="molecule type" value="Genomic_DNA"/>
</dbReference>
<evidence type="ECO:0000313" key="4">
    <source>
        <dbReference type="Proteomes" id="UP000177117"/>
    </source>
</evidence>
<evidence type="ECO:0000313" key="3">
    <source>
        <dbReference type="EMBL" id="OGN00631.1"/>
    </source>
</evidence>
<dbReference type="InterPro" id="IPR051325">
    <property type="entry name" value="Nudix_hydrolase_domain"/>
</dbReference>
<dbReference type="CDD" id="cd02883">
    <property type="entry name" value="NUDIX_Hydrolase"/>
    <property type="match status" value="1"/>
</dbReference>
<comment type="caution">
    <text evidence="3">The sequence shown here is derived from an EMBL/GenBank/DDBJ whole genome shotgun (WGS) entry which is preliminary data.</text>
</comment>
<dbReference type="PANTHER" id="PTHR21340">
    <property type="entry name" value="DIADENOSINE 5,5-P1,P4-TETRAPHOSPHATE PYROPHOSPHOHYDROLASE MUTT"/>
    <property type="match status" value="1"/>
</dbReference>
<evidence type="ECO:0000259" key="2">
    <source>
        <dbReference type="PROSITE" id="PS51462"/>
    </source>
</evidence>
<proteinExistence type="predicted"/>
<dbReference type="SUPFAM" id="SSF55811">
    <property type="entry name" value="Nudix"/>
    <property type="match status" value="1"/>
</dbReference>
<gene>
    <name evidence="3" type="ORF">A2650_01765</name>
</gene>
<dbReference type="GO" id="GO:0006754">
    <property type="term" value="P:ATP biosynthetic process"/>
    <property type="evidence" value="ECO:0007669"/>
    <property type="project" value="TreeGrafter"/>
</dbReference>
<dbReference type="GO" id="GO:0004081">
    <property type="term" value="F:bis(5'-nucleosyl)-tetraphosphatase (asymmetrical) activity"/>
    <property type="evidence" value="ECO:0007669"/>
    <property type="project" value="TreeGrafter"/>
</dbReference>
<organism evidence="3 4">
    <name type="scientific">Candidatus Yanofskybacteria bacterium RIFCSPHIGHO2_01_FULL_41_53</name>
    <dbReference type="NCBI Taxonomy" id="1802663"/>
    <lineage>
        <taxon>Bacteria</taxon>
        <taxon>Candidatus Yanofskyibacteriota</taxon>
    </lineage>
</organism>
<dbReference type="Pfam" id="PF00293">
    <property type="entry name" value="NUDIX"/>
    <property type="match status" value="1"/>
</dbReference>
<dbReference type="PROSITE" id="PS51462">
    <property type="entry name" value="NUDIX"/>
    <property type="match status" value="1"/>
</dbReference>
<keyword evidence="1" id="KW-0378">Hydrolase</keyword>